<dbReference type="OrthoDB" id="618098at2759"/>
<accession>A0A7J9NEA2</accession>
<organism evidence="1 2">
    <name type="scientific">Gossypium schwendimanii</name>
    <name type="common">Cotton</name>
    <dbReference type="NCBI Taxonomy" id="34291"/>
    <lineage>
        <taxon>Eukaryota</taxon>
        <taxon>Viridiplantae</taxon>
        <taxon>Streptophyta</taxon>
        <taxon>Embryophyta</taxon>
        <taxon>Tracheophyta</taxon>
        <taxon>Spermatophyta</taxon>
        <taxon>Magnoliopsida</taxon>
        <taxon>eudicotyledons</taxon>
        <taxon>Gunneridae</taxon>
        <taxon>Pentapetalae</taxon>
        <taxon>rosids</taxon>
        <taxon>malvids</taxon>
        <taxon>Malvales</taxon>
        <taxon>Malvaceae</taxon>
        <taxon>Malvoideae</taxon>
        <taxon>Gossypium</taxon>
    </lineage>
</organism>
<reference evidence="1 2" key="1">
    <citation type="journal article" date="2019" name="Genome Biol. Evol.">
        <title>Insights into the evolution of the New World diploid cottons (Gossypium, subgenus Houzingenia) based on genome sequencing.</title>
        <authorList>
            <person name="Grover C.E."/>
            <person name="Arick M.A. 2nd"/>
            <person name="Thrash A."/>
            <person name="Conover J.L."/>
            <person name="Sanders W.S."/>
            <person name="Peterson D.G."/>
            <person name="Frelichowski J.E."/>
            <person name="Scheffler J.A."/>
            <person name="Scheffler B.E."/>
            <person name="Wendel J.F."/>
        </authorList>
    </citation>
    <scope>NUCLEOTIDE SEQUENCE [LARGE SCALE GENOMIC DNA]</scope>
    <source>
        <strain evidence="1">1</strain>
        <tissue evidence="1">Leaf</tissue>
    </source>
</reference>
<dbReference type="PANTHER" id="PTHR46250">
    <property type="entry name" value="MYB/SANT-LIKE DNA-BINDING DOMAIN PROTEIN-RELATED"/>
    <property type="match status" value="1"/>
</dbReference>
<dbReference type="PANTHER" id="PTHR46250:SF17">
    <property type="entry name" value="MYB_SANT-LIKE DOMAIN-CONTAINING PROTEIN"/>
    <property type="match status" value="1"/>
</dbReference>
<dbReference type="EMBL" id="JABFAF010279201">
    <property type="protein sequence ID" value="MBA0881396.1"/>
    <property type="molecule type" value="Genomic_DNA"/>
</dbReference>
<feature type="non-terminal residue" evidence="1">
    <location>
        <position position="1"/>
    </location>
</feature>
<dbReference type="AlphaFoldDB" id="A0A7J9NEA2"/>
<protein>
    <submittedName>
        <fullName evidence="1">Uncharacterized protein</fullName>
    </submittedName>
</protein>
<evidence type="ECO:0000313" key="1">
    <source>
        <dbReference type="EMBL" id="MBA0881396.1"/>
    </source>
</evidence>
<name>A0A7J9NEA2_GOSSC</name>
<keyword evidence="2" id="KW-1185">Reference proteome</keyword>
<evidence type="ECO:0000313" key="2">
    <source>
        <dbReference type="Proteomes" id="UP000593576"/>
    </source>
</evidence>
<proteinExistence type="predicted"/>
<comment type="caution">
    <text evidence="1">The sequence shown here is derived from an EMBL/GenBank/DDBJ whole genome shotgun (WGS) entry which is preliminary data.</text>
</comment>
<sequence>KWVPEEDVALVAWYNVGTYNADTGFKTRYLNELERMLEKVVPHAMLKAKLNLESIIRTLRSDWVIVYDMLSGKDNSDFG</sequence>
<dbReference type="Proteomes" id="UP000593576">
    <property type="component" value="Unassembled WGS sequence"/>
</dbReference>
<gene>
    <name evidence="1" type="ORF">Goshw_027386</name>
</gene>